<accession>A0ABT8K8X6</accession>
<evidence type="ECO:0000313" key="1">
    <source>
        <dbReference type="EMBL" id="MDN4613916.1"/>
    </source>
</evidence>
<gene>
    <name evidence="1" type="ORF">P5G50_05560</name>
</gene>
<dbReference type="EMBL" id="JAROCF010000001">
    <property type="protein sequence ID" value="MDN4613916.1"/>
    <property type="molecule type" value="Genomic_DNA"/>
</dbReference>
<name>A0ABT8K8X6_9MICO</name>
<proteinExistence type="predicted"/>
<organism evidence="1 2">
    <name type="scientific">Leifsonia williamsii</name>
    <dbReference type="NCBI Taxonomy" id="3035919"/>
    <lineage>
        <taxon>Bacteria</taxon>
        <taxon>Bacillati</taxon>
        <taxon>Actinomycetota</taxon>
        <taxon>Actinomycetes</taxon>
        <taxon>Micrococcales</taxon>
        <taxon>Microbacteriaceae</taxon>
        <taxon>Leifsonia</taxon>
    </lineage>
</organism>
<keyword evidence="2" id="KW-1185">Reference proteome</keyword>
<dbReference type="RefSeq" id="WP_301210339.1">
    <property type="nucleotide sequence ID" value="NZ_JAROCF010000001.1"/>
</dbReference>
<dbReference type="Proteomes" id="UP001174208">
    <property type="component" value="Unassembled WGS sequence"/>
</dbReference>
<protein>
    <submittedName>
        <fullName evidence="1">Uncharacterized protein</fullName>
    </submittedName>
</protein>
<evidence type="ECO:0000313" key="2">
    <source>
        <dbReference type="Proteomes" id="UP001174208"/>
    </source>
</evidence>
<sequence>MAVNFEGIAVDDELEVIALSDASWRISDRRFPPASPGGVLAYVERDAYGYDVLLLGQGWTETLWAECPAVALACVQARRPAAAG</sequence>
<reference evidence="1" key="1">
    <citation type="submission" date="2023-06" db="EMBL/GenBank/DDBJ databases">
        <title>MT1 and MT2 Draft Genomes of Novel Species.</title>
        <authorList>
            <person name="Venkateswaran K."/>
        </authorList>
    </citation>
    <scope>NUCLEOTIDE SEQUENCE</scope>
    <source>
        <strain evidence="1">F6_8S_P_1B</strain>
    </source>
</reference>
<comment type="caution">
    <text evidence="1">The sequence shown here is derived from an EMBL/GenBank/DDBJ whole genome shotgun (WGS) entry which is preliminary data.</text>
</comment>